<feature type="chain" id="PRO_5015591567" description="Peptidoglycan-binding protein CsiV" evidence="1">
    <location>
        <begin position="21"/>
        <end position="431"/>
    </location>
</feature>
<evidence type="ECO:0008006" key="4">
    <source>
        <dbReference type="Google" id="ProtNLM"/>
    </source>
</evidence>
<dbReference type="Proteomes" id="UP000245728">
    <property type="component" value="Chromosome"/>
</dbReference>
<sequence>MKGKLLLAIVTTGLSLALHAKEPLVDWWFEIEVLAFKHNTPVAELDERFPQPVVTPAVPSMMELIKQYLRPDTRTLRASLPSCLPLSDSDEPPPSVADKALLNTLTQSISSLESTSPLYPTDPEEHFSPDAEVVGKVVDSEDSGKVSQSAHWLNTGCQYDFEQRYLADLLVKTPQPEQHIEQVPTTIDAPEKIGNDKPYLLASDSLQLHRLAGKLRYRADVEPLLHLGWRQEVQFGRGRALPLRLMGGKNFAKDYDVLGYPLGEDEPKPDINTPLASPTQPLMEKVEEALDNPLVLTKSHIASEQLGQTIPELFELDGQFKVYLKYINRVPYLHIDAELVHRREGDAGLMNTQPLSQLQAVPETSSALYASDDSANRQLYGFGFDQLRRVISNQLHYFDHPLFGLVVQIRRYTKPVEEDKAEQEQQQNNNQ</sequence>
<dbReference type="InterPro" id="IPR021241">
    <property type="entry name" value="CsiV"/>
</dbReference>
<keyword evidence="1" id="KW-0732">Signal</keyword>
<dbReference type="Pfam" id="PF10972">
    <property type="entry name" value="CsiV"/>
    <property type="match status" value="1"/>
</dbReference>
<reference evidence="2 3" key="1">
    <citation type="submission" date="2018-05" db="EMBL/GenBank/DDBJ databases">
        <title>Salinimonas sp. HMF8227 Genome sequencing and assembly.</title>
        <authorList>
            <person name="Kang H."/>
            <person name="Kang J."/>
            <person name="Cha I."/>
            <person name="Kim H."/>
            <person name="Joh K."/>
        </authorList>
    </citation>
    <scope>NUCLEOTIDE SEQUENCE [LARGE SCALE GENOMIC DNA]</scope>
    <source>
        <strain evidence="2 3">HMF8227</strain>
    </source>
</reference>
<proteinExistence type="predicted"/>
<accession>A0A2S2E218</accession>
<protein>
    <recommendedName>
        <fullName evidence="4">Peptidoglycan-binding protein CsiV</fullName>
    </recommendedName>
</protein>
<keyword evidence="3" id="KW-1185">Reference proteome</keyword>
<name>A0A2S2E218_9ALTE</name>
<organism evidence="2 3">
    <name type="scientific">Saliniradius amylolyticus</name>
    <dbReference type="NCBI Taxonomy" id="2183582"/>
    <lineage>
        <taxon>Bacteria</taxon>
        <taxon>Pseudomonadati</taxon>
        <taxon>Pseudomonadota</taxon>
        <taxon>Gammaproteobacteria</taxon>
        <taxon>Alteromonadales</taxon>
        <taxon>Alteromonadaceae</taxon>
        <taxon>Saliniradius</taxon>
    </lineage>
</organism>
<dbReference type="OrthoDB" id="5566524at2"/>
<evidence type="ECO:0000313" key="3">
    <source>
        <dbReference type="Proteomes" id="UP000245728"/>
    </source>
</evidence>
<dbReference type="RefSeq" id="WP_109339309.1">
    <property type="nucleotide sequence ID" value="NZ_CP029347.1"/>
</dbReference>
<dbReference type="EMBL" id="CP029347">
    <property type="protein sequence ID" value="AWL11684.1"/>
    <property type="molecule type" value="Genomic_DNA"/>
</dbReference>
<evidence type="ECO:0000256" key="1">
    <source>
        <dbReference type="SAM" id="SignalP"/>
    </source>
</evidence>
<gene>
    <name evidence="2" type="ORF">HMF8227_01203</name>
</gene>
<evidence type="ECO:0000313" key="2">
    <source>
        <dbReference type="EMBL" id="AWL11684.1"/>
    </source>
</evidence>
<dbReference type="AlphaFoldDB" id="A0A2S2E218"/>
<dbReference type="KEGG" id="salh:HMF8227_01203"/>
<feature type="signal peptide" evidence="1">
    <location>
        <begin position="1"/>
        <end position="20"/>
    </location>
</feature>